<feature type="domain" description="NAD(P)-binding" evidence="1">
    <location>
        <begin position="39"/>
        <end position="206"/>
    </location>
</feature>
<dbReference type="InterPro" id="IPR016040">
    <property type="entry name" value="NAD(P)-bd_dom"/>
</dbReference>
<accession>A0A7Y9U7J2</accession>
<protein>
    <submittedName>
        <fullName evidence="2">Uncharacterized protein YbjT (DUF2867 family)</fullName>
    </submittedName>
</protein>
<dbReference type="RefSeq" id="WP_179634568.1">
    <property type="nucleotide sequence ID" value="NZ_JACCFH010000001.1"/>
</dbReference>
<dbReference type="PANTHER" id="PTHR15020">
    <property type="entry name" value="FLAVIN REDUCTASE-RELATED"/>
    <property type="match status" value="1"/>
</dbReference>
<evidence type="ECO:0000259" key="1">
    <source>
        <dbReference type="Pfam" id="PF13460"/>
    </source>
</evidence>
<keyword evidence="3" id="KW-1185">Reference proteome</keyword>
<dbReference type="Pfam" id="PF13460">
    <property type="entry name" value="NAD_binding_10"/>
    <property type="match status" value="1"/>
</dbReference>
<comment type="caution">
    <text evidence="2">The sequence shown here is derived from an EMBL/GenBank/DDBJ whole genome shotgun (WGS) entry which is preliminary data.</text>
</comment>
<dbReference type="PANTHER" id="PTHR15020:SF50">
    <property type="entry name" value="UPF0659 PROTEIN YMR090W"/>
    <property type="match status" value="1"/>
</dbReference>
<proteinExistence type="predicted"/>
<sequence>MSMVITCKTPAESFSRTVEHPCQFWIGTSGSRLSNFGRRQQPLPATEIIEPYSADVTDPNAIARALDGDFDAVFFTADIHKRFASRQEVRSLMFDGFMNSIHAAKQHTKHPKIVLLSVIGPNKPSWVWHLLNLAKRGMQKNVVDREAALAQSGLPYVIVRAARLVNADDTTGQARAIAVTPATHRLDMKRTIARRELAKTLVAAAKSAPQSSIWDVFEDDDGSIPVWLRASSQ</sequence>
<dbReference type="Gene3D" id="3.40.50.720">
    <property type="entry name" value="NAD(P)-binding Rossmann-like Domain"/>
    <property type="match status" value="1"/>
</dbReference>
<reference evidence="2 3" key="1">
    <citation type="submission" date="2020-07" db="EMBL/GenBank/DDBJ databases">
        <title>Genomic Encyclopedia of Archaeal and Bacterial Type Strains, Phase II (KMG-II): from individual species to whole genera.</title>
        <authorList>
            <person name="Goeker M."/>
        </authorList>
    </citation>
    <scope>NUCLEOTIDE SEQUENCE [LARGE SCALE GENOMIC DNA]</scope>
    <source>
        <strain evidence="2 3">DSM 21226</strain>
    </source>
</reference>
<name>A0A7Y9U7J2_9BURK</name>
<dbReference type="SUPFAM" id="SSF51735">
    <property type="entry name" value="NAD(P)-binding Rossmann-fold domains"/>
    <property type="match status" value="1"/>
</dbReference>
<evidence type="ECO:0000313" key="3">
    <source>
        <dbReference type="Proteomes" id="UP000518288"/>
    </source>
</evidence>
<dbReference type="Proteomes" id="UP000518288">
    <property type="component" value="Unassembled WGS sequence"/>
</dbReference>
<organism evidence="2 3">
    <name type="scientific">Sphaerotilus montanus</name>
    <dbReference type="NCBI Taxonomy" id="522889"/>
    <lineage>
        <taxon>Bacteria</taxon>
        <taxon>Pseudomonadati</taxon>
        <taxon>Pseudomonadota</taxon>
        <taxon>Betaproteobacteria</taxon>
        <taxon>Burkholderiales</taxon>
        <taxon>Sphaerotilaceae</taxon>
        <taxon>Sphaerotilus</taxon>
    </lineage>
</organism>
<dbReference type="InterPro" id="IPR036291">
    <property type="entry name" value="NAD(P)-bd_dom_sf"/>
</dbReference>
<gene>
    <name evidence="2" type="ORF">BDD16_002838</name>
</gene>
<evidence type="ECO:0000313" key="2">
    <source>
        <dbReference type="EMBL" id="NYG33852.1"/>
    </source>
</evidence>
<dbReference type="AlphaFoldDB" id="A0A7Y9U7J2"/>
<dbReference type="EMBL" id="JACCFH010000001">
    <property type="protein sequence ID" value="NYG33852.1"/>
    <property type="molecule type" value="Genomic_DNA"/>
</dbReference>